<accession>A0A679JA51</accession>
<dbReference type="RefSeq" id="WP_339162505.1">
    <property type="nucleotide sequence ID" value="NZ_LR743511.1"/>
</dbReference>
<dbReference type="AlphaFoldDB" id="A0A679JA51"/>
<evidence type="ECO:0000313" key="2">
    <source>
        <dbReference type="EMBL" id="CAA2144239.1"/>
    </source>
</evidence>
<evidence type="ECO:0000313" key="1">
    <source>
        <dbReference type="EMBL" id="CAA2105461.1"/>
    </source>
</evidence>
<gene>
    <name evidence="2" type="ORF">MBLL_03358</name>
    <name evidence="1" type="ORF">MBUL_03204</name>
</gene>
<dbReference type="EMBL" id="LR743504">
    <property type="protein sequence ID" value="CAA2105461.1"/>
    <property type="molecule type" value="Genomic_DNA"/>
</dbReference>
<reference evidence="1" key="1">
    <citation type="submission" date="2019-12" db="EMBL/GenBank/DDBJ databases">
        <authorList>
            <person name="Cremers G."/>
        </authorList>
    </citation>
    <scope>NUCLEOTIDE SEQUENCE</scope>
    <source>
        <strain evidence="1">Mbul1</strain>
        <strain evidence="2">Mbul2</strain>
    </source>
</reference>
<organism evidence="1">
    <name type="scientific">Methylobacterium bullatum</name>
    <dbReference type="NCBI Taxonomy" id="570505"/>
    <lineage>
        <taxon>Bacteria</taxon>
        <taxon>Pseudomonadati</taxon>
        <taxon>Pseudomonadota</taxon>
        <taxon>Alphaproteobacteria</taxon>
        <taxon>Hyphomicrobiales</taxon>
        <taxon>Methylobacteriaceae</taxon>
        <taxon>Methylobacterium</taxon>
    </lineage>
</organism>
<proteinExistence type="predicted"/>
<protein>
    <submittedName>
        <fullName evidence="1">Uncharacterized protein</fullName>
    </submittedName>
</protein>
<name>A0A679JA51_9HYPH</name>
<sequence>MPRPCLICAHPDRAAIDAALTAGSSLDEVLATFHLPSRSSLQRHRAGHLGREVTFHIPPTIAPATQGPGTSAAEAVTSPEHVLESLFARANVETGRTLQDYARLLMDGLAHTYAAAVAAQDQGIAVRALRELRALLQFHAVVPPDRLRQMPGWAEPVTPRDPIFALERLLVAQLAGCEDEEAAALAELQGLREAAASEAVTTH</sequence>
<dbReference type="EMBL" id="LR743511">
    <property type="protein sequence ID" value="CAA2144239.1"/>
    <property type="molecule type" value="Genomic_DNA"/>
</dbReference>